<feature type="domain" description="DHHA2" evidence="5">
    <location>
        <begin position="177"/>
        <end position="302"/>
    </location>
</feature>
<dbReference type="Gene3D" id="3.90.1640.10">
    <property type="entry name" value="inorganic pyrophosphatase (n-terminal core)"/>
    <property type="match status" value="1"/>
</dbReference>
<keyword evidence="7" id="KW-1185">Reference proteome</keyword>
<dbReference type="InterPro" id="IPR038763">
    <property type="entry name" value="DHH_sf"/>
</dbReference>
<dbReference type="GeneID" id="42364478"/>
<dbReference type="RefSeq" id="WP_153549743.1">
    <property type="nucleotide sequence ID" value="NZ_CP040089.1"/>
</dbReference>
<keyword evidence="4" id="KW-0464">Manganese</keyword>
<keyword evidence="3 6" id="KW-0378">Hydrolase</keyword>
<dbReference type="EMBL" id="CP040089">
    <property type="protein sequence ID" value="QGA80006.1"/>
    <property type="molecule type" value="Genomic_DNA"/>
</dbReference>
<evidence type="ECO:0000256" key="1">
    <source>
        <dbReference type="ARBA" id="ARBA00001936"/>
    </source>
</evidence>
<dbReference type="AlphaFoldDB" id="A0A5Q0UEP1"/>
<dbReference type="GO" id="GO:0004427">
    <property type="term" value="F:inorganic diphosphate phosphatase activity"/>
    <property type="evidence" value="ECO:0007669"/>
    <property type="project" value="UniProtKB-EC"/>
</dbReference>
<dbReference type="InterPro" id="IPR038222">
    <property type="entry name" value="DHHA2_dom_sf"/>
</dbReference>
<dbReference type="Pfam" id="PF02833">
    <property type="entry name" value="DHHA2"/>
    <property type="match status" value="1"/>
</dbReference>
<keyword evidence="2" id="KW-0479">Metal-binding</keyword>
<dbReference type="InterPro" id="IPR001667">
    <property type="entry name" value="DDH_dom"/>
</dbReference>
<proteinExistence type="predicted"/>
<evidence type="ECO:0000256" key="3">
    <source>
        <dbReference type="ARBA" id="ARBA00022801"/>
    </source>
</evidence>
<dbReference type="SUPFAM" id="SSF64182">
    <property type="entry name" value="DHH phosphoesterases"/>
    <property type="match status" value="1"/>
</dbReference>
<dbReference type="GO" id="GO:0046872">
    <property type="term" value="F:metal ion binding"/>
    <property type="evidence" value="ECO:0007669"/>
    <property type="project" value="UniProtKB-KW"/>
</dbReference>
<dbReference type="Proteomes" id="UP000377803">
    <property type="component" value="Chromosome"/>
</dbReference>
<organism evidence="6 7">
    <name type="scientific">Candidatus Nanohalobium constans</name>
    <dbReference type="NCBI Taxonomy" id="2565781"/>
    <lineage>
        <taxon>Archaea</taxon>
        <taxon>Candidatus Nanohalarchaeota</taxon>
        <taxon>Candidatus Nanohalobia</taxon>
        <taxon>Candidatus Nanohalobiales</taxon>
        <taxon>Candidatus Nanohalobiaceae</taxon>
        <taxon>Candidatus Nanohalobium</taxon>
    </lineage>
</organism>
<dbReference type="EC" id="3.6.1.1" evidence="6"/>
<gene>
    <name evidence="6" type="primary">ppaC</name>
    <name evidence="6" type="ORF">LC1Nh_0098</name>
</gene>
<evidence type="ECO:0000313" key="7">
    <source>
        <dbReference type="Proteomes" id="UP000377803"/>
    </source>
</evidence>
<reference evidence="7" key="1">
    <citation type="submission" date="2019-05" db="EMBL/GenBank/DDBJ databases">
        <title>Candidatus Nanohalobium constans, a novel model system to study the DPANN nano-sized archaea: genomic and physiological characterization of a nanoarchaeon co-cultured with its chitinotrophic host.</title>
        <authorList>
            <person name="La Cono V."/>
            <person name="Arcadi E."/>
            <person name="Crisafi F."/>
            <person name="Denaro R."/>
            <person name="La Spada G."/>
            <person name="Messina E."/>
            <person name="Smedile F."/>
            <person name="Toshchakov S.V."/>
            <person name="Shevchenko M.A."/>
            <person name="Golyshin P.N."/>
            <person name="Golyshina O.V."/>
            <person name="Ferrer M."/>
            <person name="Rohde M."/>
            <person name="Mushegian A."/>
            <person name="Sorokin D.Y."/>
            <person name="Giuliano L."/>
            <person name="Yakimov M.M."/>
        </authorList>
    </citation>
    <scope>NUCLEOTIDE SEQUENCE [LARGE SCALE GENOMIC DNA]</scope>
    <source>
        <strain evidence="7">LC1Nh</strain>
    </source>
</reference>
<dbReference type="Pfam" id="PF01368">
    <property type="entry name" value="DHH"/>
    <property type="match status" value="1"/>
</dbReference>
<sequence length="303" mass="34536">MTEFLVTSYSNPDLDGTACSFAYAEFLRKNNKEAEPGLFGKPDDEAKFLLEKLNLKISSSLDLIEEVNQIALVDASNLEWLNQSIDKSKISQIIDHREHNLSEEFDGESQIELVGAAATLIAEKFKNSEVEISEESAELLYCAIADNTVDFQANVTTKRDKDAADWLENKFSDKNVLQEIFSVKSDFDKPVSEKVKNDYYNTNLAGRKVGIAQIEALGAEKFIEENSEEILSVMWRLKQRENLDHVFLTSIDIREELNIFTALEQSKKILENALNLQFKNNKAKDSRMLLRKEIIPKVKEELE</sequence>
<comment type="cofactor">
    <cofactor evidence="1">
        <name>Mn(2+)</name>
        <dbReference type="ChEBI" id="CHEBI:29035"/>
    </cofactor>
</comment>
<evidence type="ECO:0000256" key="2">
    <source>
        <dbReference type="ARBA" id="ARBA00022723"/>
    </source>
</evidence>
<dbReference type="InterPro" id="IPR051319">
    <property type="entry name" value="Oligoribo/pAp-PDE_c-di-AMP_PDE"/>
</dbReference>
<protein>
    <submittedName>
        <fullName evidence="6">Manganese-dependent inorganic pyrophosphatase</fullName>
        <ecNumber evidence="6">3.6.1.1</ecNumber>
    </submittedName>
</protein>
<dbReference type="PANTHER" id="PTHR47618">
    <property type="entry name" value="BIFUNCTIONAL OLIGORIBONUCLEASE AND PAP PHOSPHATASE NRNA"/>
    <property type="match status" value="1"/>
</dbReference>
<dbReference type="SMART" id="SM01131">
    <property type="entry name" value="DHHA2"/>
    <property type="match status" value="1"/>
</dbReference>
<dbReference type="GO" id="GO:0005737">
    <property type="term" value="C:cytoplasm"/>
    <property type="evidence" value="ECO:0007669"/>
    <property type="project" value="InterPro"/>
</dbReference>
<dbReference type="KEGG" id="ncon:LC1Nh_0098"/>
<evidence type="ECO:0000259" key="5">
    <source>
        <dbReference type="SMART" id="SM01131"/>
    </source>
</evidence>
<evidence type="ECO:0000313" key="6">
    <source>
        <dbReference type="EMBL" id="QGA80006.1"/>
    </source>
</evidence>
<evidence type="ECO:0000256" key="4">
    <source>
        <dbReference type="ARBA" id="ARBA00023211"/>
    </source>
</evidence>
<dbReference type="Gene3D" id="3.10.310.20">
    <property type="entry name" value="DHHA2 domain"/>
    <property type="match status" value="1"/>
</dbReference>
<dbReference type="InterPro" id="IPR004097">
    <property type="entry name" value="DHHA2"/>
</dbReference>
<dbReference type="PANTHER" id="PTHR47618:SF1">
    <property type="entry name" value="BIFUNCTIONAL OLIGORIBONUCLEASE AND PAP PHOSPHATASE NRNA"/>
    <property type="match status" value="1"/>
</dbReference>
<accession>A0A5Q0UEP1</accession>
<name>A0A5Q0UEP1_9ARCH</name>